<organism evidence="3">
    <name type="scientific">Darwinula stevensoni</name>
    <dbReference type="NCBI Taxonomy" id="69355"/>
    <lineage>
        <taxon>Eukaryota</taxon>
        <taxon>Metazoa</taxon>
        <taxon>Ecdysozoa</taxon>
        <taxon>Arthropoda</taxon>
        <taxon>Crustacea</taxon>
        <taxon>Oligostraca</taxon>
        <taxon>Ostracoda</taxon>
        <taxon>Podocopa</taxon>
        <taxon>Podocopida</taxon>
        <taxon>Darwinulocopina</taxon>
        <taxon>Darwinuloidea</taxon>
        <taxon>Darwinulidae</taxon>
        <taxon>Darwinula</taxon>
    </lineage>
</organism>
<feature type="region of interest" description="Disordered" evidence="1">
    <location>
        <begin position="572"/>
        <end position="599"/>
    </location>
</feature>
<evidence type="ECO:0000259" key="2">
    <source>
        <dbReference type="PROSITE" id="PS51038"/>
    </source>
</evidence>
<feature type="region of interest" description="Disordered" evidence="1">
    <location>
        <begin position="928"/>
        <end position="987"/>
    </location>
</feature>
<feature type="compositionally biased region" description="Polar residues" evidence="1">
    <location>
        <begin position="515"/>
        <end position="524"/>
    </location>
</feature>
<dbReference type="SMART" id="SM00439">
    <property type="entry name" value="BAH"/>
    <property type="match status" value="1"/>
</dbReference>
<feature type="region of interest" description="Disordered" evidence="1">
    <location>
        <begin position="514"/>
        <end position="537"/>
    </location>
</feature>
<dbReference type="Gene3D" id="2.30.30.490">
    <property type="match status" value="1"/>
</dbReference>
<dbReference type="InterPro" id="IPR056841">
    <property type="entry name" value="TNRC18_BAHCC1-like_SH3"/>
</dbReference>
<dbReference type="InterPro" id="IPR052429">
    <property type="entry name" value="BAH_domain_protein"/>
</dbReference>
<feature type="compositionally biased region" description="Basic and acidic residues" evidence="1">
    <location>
        <begin position="1182"/>
        <end position="1191"/>
    </location>
</feature>
<feature type="region of interest" description="Disordered" evidence="1">
    <location>
        <begin position="787"/>
        <end position="815"/>
    </location>
</feature>
<dbReference type="PANTHER" id="PTHR12505:SF24">
    <property type="entry name" value="PROTEIN WINGED EYE"/>
    <property type="match status" value="1"/>
</dbReference>
<dbReference type="EMBL" id="CAJPEV010002175">
    <property type="protein sequence ID" value="CAG0895995.1"/>
    <property type="molecule type" value="Genomic_DNA"/>
</dbReference>
<dbReference type="Gene3D" id="2.30.30.140">
    <property type="match status" value="1"/>
</dbReference>
<feature type="domain" description="BAH" evidence="2">
    <location>
        <begin position="1298"/>
        <end position="1426"/>
    </location>
</feature>
<dbReference type="InterPro" id="IPR001025">
    <property type="entry name" value="BAH_dom"/>
</dbReference>
<feature type="region of interest" description="Disordered" evidence="1">
    <location>
        <begin position="669"/>
        <end position="731"/>
    </location>
</feature>
<dbReference type="EMBL" id="LR901692">
    <property type="protein sequence ID" value="CAD7249203.1"/>
    <property type="molecule type" value="Genomic_DNA"/>
</dbReference>
<feature type="compositionally biased region" description="Basic residues" evidence="1">
    <location>
        <begin position="688"/>
        <end position="715"/>
    </location>
</feature>
<dbReference type="Pfam" id="PF24912">
    <property type="entry name" value="SH3_TNRC18"/>
    <property type="match status" value="1"/>
</dbReference>
<proteinExistence type="predicted"/>
<dbReference type="OrthoDB" id="6426227at2759"/>
<dbReference type="GO" id="GO:0003682">
    <property type="term" value="F:chromatin binding"/>
    <property type="evidence" value="ECO:0007669"/>
    <property type="project" value="InterPro"/>
</dbReference>
<dbReference type="Proteomes" id="UP000677054">
    <property type="component" value="Unassembled WGS sequence"/>
</dbReference>
<protein>
    <recommendedName>
        <fullName evidence="2">BAH domain-containing protein</fullName>
    </recommendedName>
</protein>
<reference evidence="3" key="1">
    <citation type="submission" date="2020-11" db="EMBL/GenBank/DDBJ databases">
        <authorList>
            <person name="Tran Van P."/>
        </authorList>
    </citation>
    <scope>NUCLEOTIDE SEQUENCE</scope>
</reference>
<sequence length="1429" mass="161334">MEFRLEMRLPGEILRDVSSRSILHAAPPFPNVASHGSGFISHGDLHLRQMGMNPPGVILQATSTLCHDRPSPVIVPVTSGIRGLSHASTMTSPSFGFGNPGEMGREVNQQGAGDEVEDIDLSTYPYKTGCSRTCVLVPFKKSHSPNLMRWLEEVNRKRRKTEKDVQFQKESEPQDSPIHALAKMEVYPNTSVLVGDPPQHTHGHDQKHESQPVPLHMPSPHSDLRHTGAEGMPWPLHVPALPSFPHANPYLYSQMAPPLFGGLPACMPMNGCSHSWLPSVSMPPLGYRYARNPLSGSYSLVPDSLDESLLWRSNCYGNSWLPHQPPHHHMSPPIAHMPSIEVGPRAFPLQGPVTHPLAPREAQEAPPTCPSHNNLEVKVEEAIEADSPWQDMTLQTDISQHCDPKPMAVVATKVEHEDVDVLQESKDSYCCDELKPTQFERVDTPEPDKVKVLEKETSQNQCEILIKEEPDEVQVTEKEVLQVTRSEHLAGEAEKIDFSGLELLSSSIDRHLTLESEQSGSRDSVSVKMEPQDLNDEQEVIQGTSPICEESSQRMKGLGLLCALAEQCLNEESNQSDDPQTEEEREDANGKQHSFAEGSNLTDSSILALHGSYRSAKSEKDIQTFIANRVAQYHNSPYLEIMQSLKSPEQMDSMEMDMRERLMELQKQYREKQRELSRLTPKKEVPHAMKKTGKVKKAPRRKRSGGSDKRGKRRWNSGPPAETTEEEPIVVSSTQLCKNKEKMLNPLANLRSSQHILRPPTFTTGKLLEQAKLSLSQLSAWGYGANTKQAKQKDNPLKKCTKPSHPLPSGKNENLNVESAELISLSVSEAKNEMQCDKLGNQVQTKDETLECSSNGVLKSEEDEEVGSDVDHPSTKRRKLEHPKRNTHQDTSTETLVPLKIQPRQLAFEASDRRLKVRPTLKAEPQVKTVETIIQQDTVSSSDESQDSEDEEHDEKPKTPVPPAQETHEEVKPSPRKPLTQAEQESQKCVLGEEELMDGQRVLILHEGRFHPGRLSAIQPPDVYGVTIDGERGNRPHIYSREEILQKAIREEKPSSAEVLVAGVRICAYWSQQYRCLYPGMVSDEMSSPGGSIMVEFDDGDSGRIPIHHVRYLPPDYPIEKGEEKRKKGKKKVKKKEREKRKKKRRSSSDHHKHHGHHHKKHKKKHREEATYWYTISNSPPREPEETKEREEEKEEEMQEKENEDTNVVQESRHKDSTSSGFTSTEEQEREGSSPEDESSAEQEEPSKRERHVSETRSKMAAFLPDRQLWSWASKGYKRQAKGRTKKEFHKAIQRGEEIIRVGDCAVFLSTGRPDRPYIGQIEMMWEAWGGNMLVKVKWFYHPEEAKGGKKLCPTKGALFQSPHMDENDVQTISHKCEVLPYSEFLKIKTSESERIARFGPHLDSSDIYFLAGDYDPISGILTLESGIT</sequence>
<evidence type="ECO:0000313" key="4">
    <source>
        <dbReference type="Proteomes" id="UP000677054"/>
    </source>
</evidence>
<feature type="region of interest" description="Disordered" evidence="1">
    <location>
        <begin position="850"/>
        <end position="899"/>
    </location>
</feature>
<dbReference type="Pfam" id="PF21744">
    <property type="entry name" value="BAHCC1-like_Tudor"/>
    <property type="match status" value="1"/>
</dbReference>
<gene>
    <name evidence="3" type="ORF">DSTB1V02_LOCUS9002</name>
</gene>
<dbReference type="InterPro" id="IPR043151">
    <property type="entry name" value="BAH_sf"/>
</dbReference>
<keyword evidence="4" id="KW-1185">Reference proteome</keyword>
<feature type="compositionally biased region" description="Basic residues" evidence="1">
    <location>
        <begin position="1127"/>
        <end position="1166"/>
    </location>
</feature>
<name>A0A7R9A813_9CRUS</name>
<dbReference type="PANTHER" id="PTHR12505">
    <property type="entry name" value="PHD FINGER TRANSCRIPTION FACTOR"/>
    <property type="match status" value="1"/>
</dbReference>
<evidence type="ECO:0000256" key="1">
    <source>
        <dbReference type="SAM" id="MobiDB-lite"/>
    </source>
</evidence>
<dbReference type="PROSITE" id="PS51038">
    <property type="entry name" value="BAH"/>
    <property type="match status" value="1"/>
</dbReference>
<dbReference type="CDD" id="cd04714">
    <property type="entry name" value="BAH_BAHCC1"/>
    <property type="match status" value="1"/>
</dbReference>
<accession>A0A7R9A813</accession>
<feature type="compositionally biased region" description="Acidic residues" evidence="1">
    <location>
        <begin position="1226"/>
        <end position="1244"/>
    </location>
</feature>
<feature type="compositionally biased region" description="Acidic residues" evidence="1">
    <location>
        <begin position="1192"/>
        <end position="1205"/>
    </location>
</feature>
<evidence type="ECO:0000313" key="3">
    <source>
        <dbReference type="EMBL" id="CAD7249203.1"/>
    </source>
</evidence>
<dbReference type="Pfam" id="PF01426">
    <property type="entry name" value="BAH"/>
    <property type="match status" value="1"/>
</dbReference>
<feature type="compositionally biased region" description="Basic and acidic residues" evidence="1">
    <location>
        <begin position="669"/>
        <end position="687"/>
    </location>
</feature>
<feature type="region of interest" description="Disordered" evidence="1">
    <location>
        <begin position="1105"/>
        <end position="1260"/>
    </location>
</feature>
<feature type="compositionally biased region" description="Basic and acidic residues" evidence="1">
    <location>
        <begin position="1245"/>
        <end position="1258"/>
    </location>
</feature>
<dbReference type="InterPro" id="IPR048924">
    <property type="entry name" value="BAHCC1-like_Tudor"/>
</dbReference>
<feature type="compositionally biased region" description="Acidic residues" evidence="1">
    <location>
        <begin position="944"/>
        <end position="953"/>
    </location>
</feature>